<reference evidence="2" key="2">
    <citation type="submission" date="2007-03" db="EMBL/GenBank/DDBJ databases">
        <authorList>
            <consortium name="The International Medicago Genome Annotation Group"/>
        </authorList>
    </citation>
    <scope>NUCLEOTIDE SEQUENCE</scope>
</reference>
<dbReference type="EMBL" id="AC172742">
    <property type="protein sequence ID" value="ABN09034.1"/>
    <property type="molecule type" value="Genomic_DNA"/>
</dbReference>
<protein>
    <submittedName>
        <fullName evidence="2">Uncharacterized protein</fullName>
    </submittedName>
</protein>
<sequence>MENIFELKRSIGKFKNLEDNIKKGQEEVKDLIRRCIKPYTLIRTSYDGFKLRRKQVKKDM</sequence>
<name>A2Q614_MEDTR</name>
<organism evidence="2">
    <name type="scientific">Medicago truncatula</name>
    <name type="common">Barrel medic</name>
    <name type="synonym">Medicago tribuloides</name>
    <dbReference type="NCBI Taxonomy" id="3880"/>
    <lineage>
        <taxon>Eukaryota</taxon>
        <taxon>Viridiplantae</taxon>
        <taxon>Streptophyta</taxon>
        <taxon>Embryophyta</taxon>
        <taxon>Tracheophyta</taxon>
        <taxon>Spermatophyta</taxon>
        <taxon>Magnoliopsida</taxon>
        <taxon>eudicotyledons</taxon>
        <taxon>Gunneridae</taxon>
        <taxon>Pentapetalae</taxon>
        <taxon>rosids</taxon>
        <taxon>fabids</taxon>
        <taxon>Fabales</taxon>
        <taxon>Fabaceae</taxon>
        <taxon>Papilionoideae</taxon>
        <taxon>50 kb inversion clade</taxon>
        <taxon>NPAAA clade</taxon>
        <taxon>Hologalegina</taxon>
        <taxon>IRL clade</taxon>
        <taxon>Trifolieae</taxon>
        <taxon>Medicago</taxon>
    </lineage>
</organism>
<proteinExistence type="predicted"/>
<gene>
    <name evidence="2" type="ORF">MtrDRAFT_AC172742g28v1</name>
</gene>
<reference evidence="2" key="1">
    <citation type="submission" date="2006-02" db="EMBL/GenBank/DDBJ databases">
        <authorList>
            <person name="Town C.D."/>
        </authorList>
    </citation>
    <scope>NUCLEOTIDE SEQUENCE</scope>
</reference>
<evidence type="ECO:0000313" key="2">
    <source>
        <dbReference type="EMBL" id="ABN09034.1"/>
    </source>
</evidence>
<evidence type="ECO:0000256" key="1">
    <source>
        <dbReference type="SAM" id="Coils"/>
    </source>
</evidence>
<keyword evidence="1" id="KW-0175">Coiled coil</keyword>
<accession>A2Q614</accession>
<feature type="coiled-coil region" evidence="1">
    <location>
        <begin position="7"/>
        <end position="34"/>
    </location>
</feature>
<dbReference type="AlphaFoldDB" id="A2Q614"/>